<sequence>MAKPLRADAKRNRDNLVAVARRAFATDGNASLEGIAREAGVGIGTLYRHFATREALVESVYAAELDEVTASADDLLQRFPAEKALEAWVRRYAEFVMAKRGIIETLRSGWAAGRIATPSTRQRITAAIDTILSAGVREGTLRGDVAADDVTALLLGVCLATPTDDDAPQRSRMLDLVIGTLRVHA</sequence>
<evidence type="ECO:0000259" key="5">
    <source>
        <dbReference type="PROSITE" id="PS50977"/>
    </source>
</evidence>
<accession>A0A2A9DYM7</accession>
<organism evidence="6 7">
    <name type="scientific">Paramicrobacterium agarici</name>
    <dbReference type="NCBI Taxonomy" id="630514"/>
    <lineage>
        <taxon>Bacteria</taxon>
        <taxon>Bacillati</taxon>
        <taxon>Actinomycetota</taxon>
        <taxon>Actinomycetes</taxon>
        <taxon>Micrococcales</taxon>
        <taxon>Microbacteriaceae</taxon>
        <taxon>Paramicrobacterium</taxon>
    </lineage>
</organism>
<dbReference type="InterPro" id="IPR036271">
    <property type="entry name" value="Tet_transcr_reg_TetR-rel_C_sf"/>
</dbReference>
<dbReference type="Pfam" id="PF21597">
    <property type="entry name" value="TetR_C_43"/>
    <property type="match status" value="1"/>
</dbReference>
<evidence type="ECO:0000256" key="1">
    <source>
        <dbReference type="ARBA" id="ARBA00023015"/>
    </source>
</evidence>
<dbReference type="Gene3D" id="1.10.357.10">
    <property type="entry name" value="Tetracycline Repressor, domain 2"/>
    <property type="match status" value="1"/>
</dbReference>
<comment type="caution">
    <text evidence="6">The sequence shown here is derived from an EMBL/GenBank/DDBJ whole genome shotgun (WGS) entry which is preliminary data.</text>
</comment>
<keyword evidence="3" id="KW-0804">Transcription</keyword>
<evidence type="ECO:0000256" key="4">
    <source>
        <dbReference type="PROSITE-ProRule" id="PRU00335"/>
    </source>
</evidence>
<dbReference type="PROSITE" id="PS50977">
    <property type="entry name" value="HTH_TETR_2"/>
    <property type="match status" value="1"/>
</dbReference>
<dbReference type="InterPro" id="IPR049445">
    <property type="entry name" value="TetR_SbtR-like_C"/>
</dbReference>
<dbReference type="RefSeq" id="WP_211288468.1">
    <property type="nucleotide sequence ID" value="NZ_PDJE01000001.1"/>
</dbReference>
<dbReference type="Pfam" id="PF00440">
    <property type="entry name" value="TetR_N"/>
    <property type="match status" value="1"/>
</dbReference>
<keyword evidence="1" id="KW-0805">Transcription regulation</keyword>
<keyword evidence="2 4" id="KW-0238">DNA-binding</keyword>
<dbReference type="Proteomes" id="UP000221369">
    <property type="component" value="Unassembled WGS sequence"/>
</dbReference>
<dbReference type="InterPro" id="IPR009057">
    <property type="entry name" value="Homeodomain-like_sf"/>
</dbReference>
<protein>
    <submittedName>
        <fullName evidence="6">TetR family transcriptional regulator</fullName>
    </submittedName>
</protein>
<evidence type="ECO:0000256" key="3">
    <source>
        <dbReference type="ARBA" id="ARBA00023163"/>
    </source>
</evidence>
<gene>
    <name evidence="6" type="ORF">ATJ78_2672</name>
</gene>
<dbReference type="AlphaFoldDB" id="A0A2A9DYM7"/>
<dbReference type="SUPFAM" id="SSF48498">
    <property type="entry name" value="Tetracyclin repressor-like, C-terminal domain"/>
    <property type="match status" value="1"/>
</dbReference>
<dbReference type="SUPFAM" id="SSF46689">
    <property type="entry name" value="Homeodomain-like"/>
    <property type="match status" value="1"/>
</dbReference>
<proteinExistence type="predicted"/>
<name>A0A2A9DYM7_9MICO</name>
<evidence type="ECO:0000256" key="2">
    <source>
        <dbReference type="ARBA" id="ARBA00023125"/>
    </source>
</evidence>
<dbReference type="InterPro" id="IPR001647">
    <property type="entry name" value="HTH_TetR"/>
</dbReference>
<dbReference type="GO" id="GO:0003700">
    <property type="term" value="F:DNA-binding transcription factor activity"/>
    <property type="evidence" value="ECO:0007669"/>
    <property type="project" value="TreeGrafter"/>
</dbReference>
<feature type="domain" description="HTH tetR-type" evidence="5">
    <location>
        <begin position="10"/>
        <end position="68"/>
    </location>
</feature>
<dbReference type="PANTHER" id="PTHR30055">
    <property type="entry name" value="HTH-TYPE TRANSCRIPTIONAL REGULATOR RUTR"/>
    <property type="match status" value="1"/>
</dbReference>
<dbReference type="EMBL" id="PDJE01000001">
    <property type="protein sequence ID" value="PFG31694.1"/>
    <property type="molecule type" value="Genomic_DNA"/>
</dbReference>
<feature type="DNA-binding region" description="H-T-H motif" evidence="4">
    <location>
        <begin position="31"/>
        <end position="50"/>
    </location>
</feature>
<dbReference type="GO" id="GO:0000976">
    <property type="term" value="F:transcription cis-regulatory region binding"/>
    <property type="evidence" value="ECO:0007669"/>
    <property type="project" value="TreeGrafter"/>
</dbReference>
<evidence type="ECO:0000313" key="7">
    <source>
        <dbReference type="Proteomes" id="UP000221369"/>
    </source>
</evidence>
<keyword evidence="7" id="KW-1185">Reference proteome</keyword>
<dbReference type="PANTHER" id="PTHR30055:SF234">
    <property type="entry name" value="HTH-TYPE TRANSCRIPTIONAL REGULATOR BETI"/>
    <property type="match status" value="1"/>
</dbReference>
<dbReference type="InterPro" id="IPR050109">
    <property type="entry name" value="HTH-type_TetR-like_transc_reg"/>
</dbReference>
<reference evidence="6 7" key="1">
    <citation type="submission" date="2017-10" db="EMBL/GenBank/DDBJ databases">
        <title>Sequencing the genomes of 1000 actinobacteria strains.</title>
        <authorList>
            <person name="Klenk H.-P."/>
        </authorList>
    </citation>
    <scope>NUCLEOTIDE SEQUENCE [LARGE SCALE GENOMIC DNA]</scope>
    <source>
        <strain evidence="6 7">DSM 21798</strain>
    </source>
</reference>
<evidence type="ECO:0000313" key="6">
    <source>
        <dbReference type="EMBL" id="PFG31694.1"/>
    </source>
</evidence>